<organism evidence="1">
    <name type="scientific">uncultured Actinomycetospora sp</name>
    <dbReference type="NCBI Taxonomy" id="1135996"/>
    <lineage>
        <taxon>Bacteria</taxon>
        <taxon>Bacillati</taxon>
        <taxon>Actinomycetota</taxon>
        <taxon>Actinomycetes</taxon>
        <taxon>Pseudonocardiales</taxon>
        <taxon>Pseudonocardiaceae</taxon>
        <taxon>Actinomycetospora</taxon>
        <taxon>environmental samples</taxon>
    </lineage>
</organism>
<dbReference type="AlphaFoldDB" id="A0A6J4HYZ1"/>
<dbReference type="EMBL" id="CADCTH010000163">
    <property type="protein sequence ID" value="CAA9235124.1"/>
    <property type="molecule type" value="Genomic_DNA"/>
</dbReference>
<sequence>MAFGLIGRGAPTGWVRRVAATGPDDLGVHDPEAGAPYAARPVDVVLEDAFGVERPLVVVTGDRLAGTSRAVHRALRRMLGDRVLVPITEPHTADLRAVLRRAGAAVERSGPAVVFADDAPPALLEQVGADVVDALDAGVRLVLTTRRTFLDAHLAAPT</sequence>
<gene>
    <name evidence="1" type="ORF">AVDCRST_MAG54-1221</name>
</gene>
<evidence type="ECO:0000313" key="1">
    <source>
        <dbReference type="EMBL" id="CAA9235124.1"/>
    </source>
</evidence>
<name>A0A6J4HYZ1_9PSEU</name>
<reference evidence="1" key="1">
    <citation type="submission" date="2020-02" db="EMBL/GenBank/DDBJ databases">
        <authorList>
            <person name="Meier V. D."/>
        </authorList>
    </citation>
    <scope>NUCLEOTIDE SEQUENCE</scope>
    <source>
        <strain evidence="1">AVDCRST_MAG54</strain>
    </source>
</reference>
<protein>
    <submittedName>
        <fullName evidence="1">Uncharacterized protein</fullName>
    </submittedName>
</protein>
<proteinExistence type="predicted"/>
<accession>A0A6J4HYZ1</accession>
<feature type="non-terminal residue" evidence="1">
    <location>
        <position position="158"/>
    </location>
</feature>